<proteinExistence type="predicted"/>
<evidence type="ECO:0000313" key="1">
    <source>
        <dbReference type="EMBL" id="AKP52273.1"/>
    </source>
</evidence>
<dbReference type="RefSeq" id="WP_048642511.1">
    <property type="nucleotide sequence ID" value="NZ_CP012040.1"/>
</dbReference>
<dbReference type="AlphaFoldDB" id="A0A0H4PHD3"/>
<reference evidence="1 2" key="1">
    <citation type="submission" date="2015-07" db="EMBL/GenBank/DDBJ databases">
        <authorList>
            <person name="Kim K.M."/>
        </authorList>
    </citation>
    <scope>NUCLEOTIDE SEQUENCE [LARGE SCALE GENOMIC DNA]</scope>
    <source>
        <strain evidence="1 2">KCTC 12363</strain>
    </source>
</reference>
<sequence>MVESSNNDIVSRYPFNDKDITKHCIINYAHKSVTYQNPDNNNLAIDIIISMSKFYLENAVSNTSQWFYRTIKFLTLIDDIKLHKIDMREVLRKKSIVELDLFINNQLVGHSFGASIA</sequence>
<dbReference type="KEGG" id="camu:CA2015_2866"/>
<gene>
    <name evidence="1" type="ORF">CA2015_2866</name>
</gene>
<protein>
    <submittedName>
        <fullName evidence="1">Uncharacterized protein</fullName>
    </submittedName>
</protein>
<dbReference type="OrthoDB" id="5323006at2"/>
<name>A0A0H4PHD3_9BACT</name>
<evidence type="ECO:0000313" key="2">
    <source>
        <dbReference type="Proteomes" id="UP000036520"/>
    </source>
</evidence>
<keyword evidence="2" id="KW-1185">Reference proteome</keyword>
<organism evidence="1 2">
    <name type="scientific">Cyclobacterium amurskyense</name>
    <dbReference type="NCBI Taxonomy" id="320787"/>
    <lineage>
        <taxon>Bacteria</taxon>
        <taxon>Pseudomonadati</taxon>
        <taxon>Bacteroidota</taxon>
        <taxon>Cytophagia</taxon>
        <taxon>Cytophagales</taxon>
        <taxon>Cyclobacteriaceae</taxon>
        <taxon>Cyclobacterium</taxon>
    </lineage>
</organism>
<dbReference type="Proteomes" id="UP000036520">
    <property type="component" value="Chromosome"/>
</dbReference>
<accession>A0A0H4PHD3</accession>
<dbReference type="EMBL" id="CP012040">
    <property type="protein sequence ID" value="AKP52273.1"/>
    <property type="molecule type" value="Genomic_DNA"/>
</dbReference>